<reference evidence="6 7" key="1">
    <citation type="submission" date="2018-05" db="EMBL/GenBank/DDBJ databases">
        <title>Draft genome sequence of Scytalidium lignicola DSM 105466, a ubiquitous saprotrophic fungus.</title>
        <authorList>
            <person name="Buettner E."/>
            <person name="Gebauer A.M."/>
            <person name="Hofrichter M."/>
            <person name="Liers C."/>
            <person name="Kellner H."/>
        </authorList>
    </citation>
    <scope>NUCLEOTIDE SEQUENCE [LARGE SCALE GENOMIC DNA]</scope>
    <source>
        <strain evidence="6 7">DSM 105466</strain>
    </source>
</reference>
<dbReference type="Pfam" id="PF00241">
    <property type="entry name" value="Cofilin_ADF"/>
    <property type="match status" value="1"/>
</dbReference>
<accession>A0A3E2HJM2</accession>
<dbReference type="GO" id="GO:0030833">
    <property type="term" value="P:regulation of actin filament polymerization"/>
    <property type="evidence" value="ECO:0007669"/>
    <property type="project" value="TreeGrafter"/>
</dbReference>
<organism evidence="6 7">
    <name type="scientific">Scytalidium lignicola</name>
    <name type="common">Hyphomycete</name>
    <dbReference type="NCBI Taxonomy" id="5539"/>
    <lineage>
        <taxon>Eukaryota</taxon>
        <taxon>Fungi</taxon>
        <taxon>Dikarya</taxon>
        <taxon>Ascomycota</taxon>
        <taxon>Pezizomycotina</taxon>
        <taxon>Leotiomycetes</taxon>
        <taxon>Leotiomycetes incertae sedis</taxon>
        <taxon>Scytalidium</taxon>
    </lineage>
</organism>
<dbReference type="FunFam" id="2.30.30.40:FF:000242">
    <property type="entry name" value="Actin binding protein"/>
    <property type="match status" value="1"/>
</dbReference>
<dbReference type="Gene3D" id="3.40.20.10">
    <property type="entry name" value="Severin"/>
    <property type="match status" value="1"/>
</dbReference>
<dbReference type="GO" id="GO:0030864">
    <property type="term" value="C:cortical actin cytoskeleton"/>
    <property type="evidence" value="ECO:0007669"/>
    <property type="project" value="TreeGrafter"/>
</dbReference>
<feature type="non-terminal residue" evidence="6">
    <location>
        <position position="1"/>
    </location>
</feature>
<dbReference type="CDD" id="cd11962">
    <property type="entry name" value="SH3_Abp1_fungi_C1"/>
    <property type="match status" value="1"/>
</dbReference>
<dbReference type="InterPro" id="IPR035719">
    <property type="entry name" value="Abp1_fungi_SH3_C1"/>
</dbReference>
<dbReference type="InterPro" id="IPR035718">
    <property type="entry name" value="Abp1_fungi_SH3_C2"/>
</dbReference>
<feature type="domain" description="SH3" evidence="4">
    <location>
        <begin position="639"/>
        <end position="699"/>
    </location>
</feature>
<evidence type="ECO:0000259" key="4">
    <source>
        <dbReference type="PROSITE" id="PS50002"/>
    </source>
</evidence>
<dbReference type="SUPFAM" id="SSF50044">
    <property type="entry name" value="SH3-domain"/>
    <property type="match status" value="2"/>
</dbReference>
<keyword evidence="1 2" id="KW-0728">SH3 domain</keyword>
<dbReference type="GO" id="GO:0005884">
    <property type="term" value="C:actin filament"/>
    <property type="evidence" value="ECO:0007669"/>
    <property type="project" value="TreeGrafter"/>
</dbReference>
<dbReference type="GO" id="GO:0051015">
    <property type="term" value="F:actin filament binding"/>
    <property type="evidence" value="ECO:0007669"/>
    <property type="project" value="TreeGrafter"/>
</dbReference>
<dbReference type="PANTHER" id="PTHR10829:SF25">
    <property type="entry name" value="DREBRIN-LIKE PROTEIN"/>
    <property type="match status" value="1"/>
</dbReference>
<evidence type="ECO:0000313" key="7">
    <source>
        <dbReference type="Proteomes" id="UP000258309"/>
    </source>
</evidence>
<dbReference type="Proteomes" id="UP000258309">
    <property type="component" value="Unassembled WGS sequence"/>
</dbReference>
<evidence type="ECO:0000313" key="6">
    <source>
        <dbReference type="EMBL" id="RFU33372.1"/>
    </source>
</evidence>
<dbReference type="SMART" id="SM00326">
    <property type="entry name" value="SH3"/>
    <property type="match status" value="2"/>
</dbReference>
<evidence type="ECO:0000256" key="2">
    <source>
        <dbReference type="PROSITE-ProRule" id="PRU00192"/>
    </source>
</evidence>
<feature type="domain" description="ADF-H" evidence="5">
    <location>
        <begin position="5"/>
        <end position="156"/>
    </location>
</feature>
<keyword evidence="7" id="KW-1185">Reference proteome</keyword>
<name>A0A3E2HJM2_SCYLI</name>
<sequence length="792" mass="82693">MASLNTSTHGPSIKSSYLGVVNSAQPSGAAASSQAYGQWAVFSVSAPLVNAFQQDSGGKESVLKVQSTGEGELVDLIEEFSEGRIQFAFVKVKDPNTTLPKFVLIGWCGEGVPERTKGYFTSHLAAVSKILHGYHVQITARSDRDLTPESIVQKVQDASGAKYSAGTSEPSPSAPPPLASKPVFNPTRSIGAGGFNPLASSRARTSQRDGNVDADGWGADAPQVSRSELEKVPSAYQPTKVNMAELTKQKQEPSRFNGNSKPDDTSSDVVRGGYQPVGKVDIAAIRAQAANKNEDRPTVVKGAYEPVGKVDIAAIRARAQKPDGGAEVTNTSGSEPADFSEKSAAFSQSERLTTLPKPKVANRFSTASTFTGTKAPTPGGFGLQSPPVKAAPPPVGTASRTFADEGGKTPAQIWAEKKARERGLSGAADTTPPAAPSPIKSQSSGGGEWKSGYTGKTWAPVTTTATGRSGISSVGQQRTGEEEQEQTDAPSSPPGGISAIRDRFQGAAPMGTSTIPRDTTGEQAPPPPINASTRPAGGVPMPGLPTRPAQAQAEEEEEHVEAPRSLSPSDRESSPVRIAIPISRSREPEPEPEVEAPAAHIMPAAIAGVAAGAAAGAVTQSMAAEEPSEEPTAQAGGQGGGKRAVAQYDYEKAEENEIDLVEGEYVTNIEMVDEDWWMGTNAKGENGLFPSNYVELVEDGGEAEAPAPAHHEPEPEPEPPAAPAAPTPAAAAAPSGPTAKALYDYEAAEDNELSFPEDAVIGGLEFPDEDWWFGHYNGKSGLFPANYVQLDE</sequence>
<dbReference type="CDD" id="cd11281">
    <property type="entry name" value="ADF_drebrin_like"/>
    <property type="match status" value="1"/>
</dbReference>
<dbReference type="PRINTS" id="PR00499">
    <property type="entry name" value="P67PHOX"/>
</dbReference>
<dbReference type="OrthoDB" id="5971719at2759"/>
<feature type="non-terminal residue" evidence="6">
    <location>
        <position position="792"/>
    </location>
</feature>
<dbReference type="STRING" id="5539.A0A3E2HJM2"/>
<dbReference type="PROSITE" id="PS51263">
    <property type="entry name" value="ADF_H"/>
    <property type="match status" value="1"/>
</dbReference>
<dbReference type="Pfam" id="PF14604">
    <property type="entry name" value="SH3_9"/>
    <property type="match status" value="1"/>
</dbReference>
<dbReference type="GO" id="GO:0030427">
    <property type="term" value="C:site of polarized growth"/>
    <property type="evidence" value="ECO:0007669"/>
    <property type="project" value="TreeGrafter"/>
</dbReference>
<protein>
    <submittedName>
        <fullName evidence="6">Uncharacterized protein</fullName>
    </submittedName>
</protein>
<feature type="region of interest" description="Disordered" evidence="3">
    <location>
        <begin position="318"/>
        <end position="597"/>
    </location>
</feature>
<feature type="compositionally biased region" description="Polar residues" evidence="3">
    <location>
        <begin position="363"/>
        <end position="374"/>
    </location>
</feature>
<feature type="domain" description="SH3" evidence="4">
    <location>
        <begin position="734"/>
        <end position="792"/>
    </location>
</feature>
<evidence type="ECO:0000259" key="5">
    <source>
        <dbReference type="PROSITE" id="PS51263"/>
    </source>
</evidence>
<evidence type="ECO:0000256" key="1">
    <source>
        <dbReference type="ARBA" id="ARBA00022443"/>
    </source>
</evidence>
<dbReference type="CDD" id="cd11961">
    <property type="entry name" value="SH3_Abp1_fungi_C2"/>
    <property type="match status" value="1"/>
</dbReference>
<dbReference type="FunFam" id="3.40.20.10:FF:000045">
    <property type="entry name" value="Actin binding protein, putative"/>
    <property type="match status" value="1"/>
</dbReference>
<evidence type="ECO:0000256" key="3">
    <source>
        <dbReference type="SAM" id="MobiDB-lite"/>
    </source>
</evidence>
<dbReference type="PANTHER" id="PTHR10829">
    <property type="entry name" value="CORTACTIN AND DREBRIN"/>
    <property type="match status" value="1"/>
</dbReference>
<dbReference type="PROSITE" id="PS50002">
    <property type="entry name" value="SH3"/>
    <property type="match status" value="2"/>
</dbReference>
<dbReference type="InterPro" id="IPR002108">
    <property type="entry name" value="ADF-H"/>
</dbReference>
<dbReference type="OMA" id="FKEPRGA"/>
<dbReference type="InterPro" id="IPR029006">
    <property type="entry name" value="ADF-H/Gelsolin-like_dom_sf"/>
</dbReference>
<dbReference type="PRINTS" id="PR00452">
    <property type="entry name" value="SH3DOMAIN"/>
</dbReference>
<dbReference type="InterPro" id="IPR036028">
    <property type="entry name" value="SH3-like_dom_sf"/>
</dbReference>
<dbReference type="FunFam" id="2.30.30.40:FF:000273">
    <property type="entry name" value="Actin binding protein"/>
    <property type="match status" value="1"/>
</dbReference>
<feature type="region of interest" description="Disordered" evidence="3">
    <location>
        <begin position="620"/>
        <end position="648"/>
    </location>
</feature>
<dbReference type="AlphaFoldDB" id="A0A3E2HJM2"/>
<dbReference type="Pfam" id="PF00018">
    <property type="entry name" value="SH3_1"/>
    <property type="match status" value="1"/>
</dbReference>
<feature type="region of interest" description="Disordered" evidence="3">
    <location>
        <begin position="701"/>
        <end position="737"/>
    </location>
</feature>
<feature type="region of interest" description="Disordered" evidence="3">
    <location>
        <begin position="157"/>
        <end position="220"/>
    </location>
</feature>
<feature type="region of interest" description="Disordered" evidence="3">
    <location>
        <begin position="247"/>
        <end position="270"/>
    </location>
</feature>
<dbReference type="SMART" id="SM00102">
    <property type="entry name" value="ADF"/>
    <property type="match status" value="1"/>
</dbReference>
<gene>
    <name evidence="6" type="ORF">B7463_g2961</name>
</gene>
<dbReference type="InterPro" id="IPR001452">
    <property type="entry name" value="SH3_domain"/>
</dbReference>
<feature type="compositionally biased region" description="Polar residues" evidence="3">
    <location>
        <begin position="460"/>
        <end position="474"/>
    </location>
</feature>
<comment type="caution">
    <text evidence="6">The sequence shown here is derived from an EMBL/GenBank/DDBJ whole genome shotgun (WGS) entry which is preliminary data.</text>
</comment>
<proteinExistence type="predicted"/>
<dbReference type="EMBL" id="NCSJ02000036">
    <property type="protein sequence ID" value="RFU33372.1"/>
    <property type="molecule type" value="Genomic_DNA"/>
</dbReference>
<dbReference type="Gene3D" id="2.30.30.40">
    <property type="entry name" value="SH3 Domains"/>
    <property type="match status" value="2"/>
</dbReference>
<dbReference type="SUPFAM" id="SSF55753">
    <property type="entry name" value="Actin depolymerizing proteins"/>
    <property type="match status" value="1"/>
</dbReference>